<dbReference type="PhylomeDB" id="A7TDU3"/>
<name>A7TDU3_VANPO</name>
<protein>
    <recommendedName>
        <fullName evidence="6">A1 cistron-splicing factor AAR2</fullName>
    </recommendedName>
</protein>
<dbReference type="PANTHER" id="PTHR12689:SF4">
    <property type="entry name" value="PROTEIN AAR2 HOMOLOG"/>
    <property type="match status" value="1"/>
</dbReference>
<dbReference type="InterPro" id="IPR033647">
    <property type="entry name" value="Aar2_N"/>
</dbReference>
<gene>
    <name evidence="4" type="ORF">Kpol_1018p96</name>
</gene>
<dbReference type="InterPro" id="IPR033648">
    <property type="entry name" value="AAR2_C"/>
</dbReference>
<dbReference type="CDD" id="cd13778">
    <property type="entry name" value="Aar2_C"/>
    <property type="match status" value="1"/>
</dbReference>
<dbReference type="PANTHER" id="PTHR12689">
    <property type="entry name" value="A1 CISTRON SPLICING FACTOR AAR2-RELATED"/>
    <property type="match status" value="1"/>
</dbReference>
<evidence type="ECO:0000313" key="4">
    <source>
        <dbReference type="EMBL" id="EDO19563.1"/>
    </source>
</evidence>
<dbReference type="InterPro" id="IPR007946">
    <property type="entry name" value="AAR2"/>
</dbReference>
<evidence type="ECO:0000259" key="3">
    <source>
        <dbReference type="Pfam" id="PF20981"/>
    </source>
</evidence>
<accession>A7TDU3</accession>
<dbReference type="FunCoup" id="A7TDU3">
    <property type="interactions" value="550"/>
</dbReference>
<dbReference type="InterPro" id="IPR038516">
    <property type="entry name" value="AAR2_N_sf"/>
</dbReference>
<dbReference type="GO" id="GO:0005682">
    <property type="term" value="C:U5 snRNP"/>
    <property type="evidence" value="ECO:0007669"/>
    <property type="project" value="EnsemblFungi"/>
</dbReference>
<dbReference type="CDD" id="cd13777">
    <property type="entry name" value="Aar2_N"/>
    <property type="match status" value="1"/>
</dbReference>
<evidence type="ECO:0008006" key="6">
    <source>
        <dbReference type="Google" id="ProtNLM"/>
    </source>
</evidence>
<dbReference type="OMA" id="GSSLQWH"/>
<comment type="similarity">
    <text evidence="1">Belongs to the AAR2 family.</text>
</comment>
<keyword evidence="5" id="KW-1185">Reference proteome</keyword>
<dbReference type="OrthoDB" id="201752at2759"/>
<dbReference type="HOGENOM" id="CLU_858447_0_0_1"/>
<dbReference type="Gene3D" id="2.60.34.20">
    <property type="match status" value="1"/>
</dbReference>
<organism evidence="5">
    <name type="scientific">Vanderwaltozyma polyspora (strain ATCC 22028 / DSM 70294 / BCRC 21397 / CBS 2163 / NBRC 10782 / NRRL Y-8283 / UCD 57-17)</name>
    <name type="common">Kluyveromyces polysporus</name>
    <dbReference type="NCBI Taxonomy" id="436907"/>
    <lineage>
        <taxon>Eukaryota</taxon>
        <taxon>Fungi</taxon>
        <taxon>Dikarya</taxon>
        <taxon>Ascomycota</taxon>
        <taxon>Saccharomycotina</taxon>
        <taxon>Saccharomycetes</taxon>
        <taxon>Saccharomycetales</taxon>
        <taxon>Saccharomycetaceae</taxon>
        <taxon>Vanderwaltozyma</taxon>
    </lineage>
</organism>
<dbReference type="STRING" id="436907.A7TDU3"/>
<dbReference type="GO" id="GO:0000244">
    <property type="term" value="P:spliceosomal tri-snRNP complex assembly"/>
    <property type="evidence" value="ECO:0007669"/>
    <property type="project" value="EnsemblFungi"/>
</dbReference>
<feature type="domain" description="AAR2 N-terminal" evidence="3">
    <location>
        <begin position="11"/>
        <end position="119"/>
    </location>
</feature>
<proteinExistence type="inferred from homology"/>
<sequence length="362" mass="42476">MYLFIRSSINVTVGIDQYSFTVNENAQFYGIKNIPKGIHLIYFQQEKSNTFRYGYWFNSESINPTESLLLQYDSKDEIFEIIENFDVNEQLKFQHLMVNYPSVSDVTEIDWFVLSEYLNWDQIIKYFNKSTSSSSRLLYVDSTLNTNEEKKLLTERLKLDLGKSSDDDYLNYTPIEFKSNIAIRPSHEMEDFLDKSYYLNKIILPSYYNNNIYRLFCELQFSFLNSMIFANYGSNMQWHSLIELLLNSSETSDKDIILKKLDKMLSEQISSLPMEYIDYTINGETWDKFLNKSLNGEKLTSTKSSLLQRLPELTAICELGDEIEELESIEGPPPVFYPNIDSEDETDQWEPTVISGVYHNTR</sequence>
<dbReference type="eggNOG" id="KOG3937">
    <property type="taxonomic scope" value="Eukaryota"/>
</dbReference>
<dbReference type="InParanoid" id="A7TDU3"/>
<dbReference type="RefSeq" id="XP_001647421.1">
    <property type="nucleotide sequence ID" value="XM_001647371.1"/>
</dbReference>
<dbReference type="InterPro" id="IPR038514">
    <property type="entry name" value="AAR2_C_sf"/>
</dbReference>
<dbReference type="AlphaFoldDB" id="A7TDU3"/>
<evidence type="ECO:0000259" key="2">
    <source>
        <dbReference type="Pfam" id="PF05282"/>
    </source>
</evidence>
<dbReference type="Pfam" id="PF20981">
    <property type="entry name" value="AAR2_1st"/>
    <property type="match status" value="1"/>
</dbReference>
<dbReference type="KEGG" id="vpo:Kpol_1018p96"/>
<feature type="domain" description="AAR2 C-terminal" evidence="2">
    <location>
        <begin position="172"/>
        <end position="295"/>
    </location>
</feature>
<dbReference type="Proteomes" id="UP000000267">
    <property type="component" value="Unassembled WGS sequence"/>
</dbReference>
<dbReference type="EMBL" id="DS480378">
    <property type="protein sequence ID" value="EDO19563.1"/>
    <property type="molecule type" value="Genomic_DNA"/>
</dbReference>
<dbReference type="Pfam" id="PF05282">
    <property type="entry name" value="AAR2"/>
    <property type="match status" value="1"/>
</dbReference>
<dbReference type="GeneID" id="5547921"/>
<evidence type="ECO:0000313" key="5">
    <source>
        <dbReference type="Proteomes" id="UP000000267"/>
    </source>
</evidence>
<evidence type="ECO:0000256" key="1">
    <source>
        <dbReference type="ARBA" id="ARBA00006281"/>
    </source>
</evidence>
<dbReference type="Gene3D" id="1.25.40.550">
    <property type="entry name" value="Aar2, C-terminal domain-like"/>
    <property type="match status" value="1"/>
</dbReference>
<reference evidence="4 5" key="1">
    <citation type="journal article" date="2007" name="Proc. Natl. Acad. Sci. U.S.A.">
        <title>Independent sorting-out of thousands of duplicated gene pairs in two yeast species descended from a whole-genome duplication.</title>
        <authorList>
            <person name="Scannell D.R."/>
            <person name="Frank A.C."/>
            <person name="Conant G.C."/>
            <person name="Byrne K.P."/>
            <person name="Woolfit M."/>
            <person name="Wolfe K.H."/>
        </authorList>
    </citation>
    <scope>NUCLEOTIDE SEQUENCE [LARGE SCALE GENOMIC DNA]</scope>
    <source>
        <strain evidence="5">ATCC 22028 / DSM 70294 / BCRC 21397 / CBS 2163 / NBRC 10782 / NRRL Y-8283 / UCD 57-17</strain>
    </source>
</reference>